<dbReference type="InterPro" id="IPR015655">
    <property type="entry name" value="PP2C"/>
</dbReference>
<gene>
    <name evidence="8" type="ORF">ADEAN_000132000</name>
</gene>
<dbReference type="Gene3D" id="3.60.40.10">
    <property type="entry name" value="PPM-type phosphatase domain"/>
    <property type="match status" value="1"/>
</dbReference>
<dbReference type="CDD" id="cd00143">
    <property type="entry name" value="PP2Cc"/>
    <property type="match status" value="1"/>
</dbReference>
<feature type="compositionally biased region" description="Polar residues" evidence="6">
    <location>
        <begin position="144"/>
        <end position="156"/>
    </location>
</feature>
<keyword evidence="5" id="KW-0464">Manganese</keyword>
<dbReference type="SUPFAM" id="SSF81606">
    <property type="entry name" value="PP2C-like"/>
    <property type="match status" value="1"/>
</dbReference>
<comment type="similarity">
    <text evidence="3">Belongs to the PP2C family.</text>
</comment>
<evidence type="ECO:0000256" key="2">
    <source>
        <dbReference type="ARBA" id="ARBA00001946"/>
    </source>
</evidence>
<dbReference type="InterPro" id="IPR036457">
    <property type="entry name" value="PPM-type-like_dom_sf"/>
</dbReference>
<keyword evidence="9" id="KW-1185">Reference proteome</keyword>
<protein>
    <recommendedName>
        <fullName evidence="4">protein-serine/threonine phosphatase</fullName>
        <ecNumber evidence="4">3.1.3.16</ecNumber>
    </recommendedName>
</protein>
<feature type="compositionally biased region" description="Low complexity" evidence="6">
    <location>
        <begin position="8"/>
        <end position="21"/>
    </location>
</feature>
<name>A0A7G2C540_9TRYP</name>
<reference evidence="8 9" key="1">
    <citation type="submission" date="2020-08" db="EMBL/GenBank/DDBJ databases">
        <authorList>
            <person name="Newling K."/>
            <person name="Davey J."/>
            <person name="Forrester S."/>
        </authorList>
    </citation>
    <scope>NUCLEOTIDE SEQUENCE [LARGE SCALE GENOMIC DNA]</scope>
    <source>
        <strain evidence="9">Crithidia deanei Carvalho (ATCC PRA-265)</strain>
    </source>
</reference>
<evidence type="ECO:0000256" key="3">
    <source>
        <dbReference type="ARBA" id="ARBA00006702"/>
    </source>
</evidence>
<dbReference type="Pfam" id="PF00481">
    <property type="entry name" value="PP2C"/>
    <property type="match status" value="1"/>
</dbReference>
<evidence type="ECO:0000256" key="4">
    <source>
        <dbReference type="ARBA" id="ARBA00013081"/>
    </source>
</evidence>
<dbReference type="PROSITE" id="PS51746">
    <property type="entry name" value="PPM_2"/>
    <property type="match status" value="1"/>
</dbReference>
<evidence type="ECO:0000259" key="7">
    <source>
        <dbReference type="PROSITE" id="PS51746"/>
    </source>
</evidence>
<comment type="cofactor">
    <cofactor evidence="2">
        <name>Mg(2+)</name>
        <dbReference type="ChEBI" id="CHEBI:18420"/>
    </cofactor>
</comment>
<dbReference type="Proteomes" id="UP000515908">
    <property type="component" value="Chromosome 02"/>
</dbReference>
<feature type="domain" description="PPM-type phosphatase" evidence="7">
    <location>
        <begin position="135"/>
        <end position="390"/>
    </location>
</feature>
<dbReference type="InterPro" id="IPR001932">
    <property type="entry name" value="PPM-type_phosphatase-like_dom"/>
</dbReference>
<comment type="cofactor">
    <cofactor evidence="1">
        <name>Mn(2+)</name>
        <dbReference type="ChEBI" id="CHEBI:29035"/>
    </cofactor>
</comment>
<evidence type="ECO:0000313" key="8">
    <source>
        <dbReference type="EMBL" id="CAD2213877.1"/>
    </source>
</evidence>
<dbReference type="EC" id="3.1.3.16" evidence="4"/>
<dbReference type="SMART" id="SM00332">
    <property type="entry name" value="PP2Cc"/>
    <property type="match status" value="1"/>
</dbReference>
<feature type="region of interest" description="Disordered" evidence="6">
    <location>
        <begin position="115"/>
        <end position="171"/>
    </location>
</feature>
<feature type="region of interest" description="Disordered" evidence="6">
    <location>
        <begin position="1"/>
        <end position="23"/>
    </location>
</feature>
<dbReference type="VEuPathDB" id="TriTrypDB:ADEAN_000132000"/>
<dbReference type="AlphaFoldDB" id="A0A7G2C540"/>
<feature type="compositionally biased region" description="Low complexity" evidence="6">
    <location>
        <begin position="124"/>
        <end position="137"/>
    </location>
</feature>
<evidence type="ECO:0000256" key="1">
    <source>
        <dbReference type="ARBA" id="ARBA00001936"/>
    </source>
</evidence>
<proteinExistence type="inferred from homology"/>
<evidence type="ECO:0000313" key="9">
    <source>
        <dbReference type="Proteomes" id="UP000515908"/>
    </source>
</evidence>
<feature type="region of interest" description="Disordered" evidence="6">
    <location>
        <begin position="48"/>
        <end position="74"/>
    </location>
</feature>
<dbReference type="PANTHER" id="PTHR13832:SF565">
    <property type="entry name" value="AT28366P-RELATED"/>
    <property type="match status" value="1"/>
</dbReference>
<sequence length="390" mass="42144">MPSPRSPRAPSRRTSSAAISRTHPNDIKARALLFHLTTESTLRRTVSNAASEQFNRSNRVDSPSSPLTDFSQQPTSLSLADLRVGDTQKGDETLLSAKQLLSGQPEREAFLRSWEGDADPDETGNPNPNNNNASGNALLAVPSGSLQNNNNTSSHSVLVPEHSSPARSEEAQRLSQAAVLVSTPEVEMLRLYFSNIMQDALHSLDDYLRHTEEGERGDYNCTGCTACVVGITSNFILCANVGDSGAAVYTPQQIDPISLKHRLSDPREQQRITGAGYAVVNDRIEGLLAVPRALGDFDFKQCGGKSVEEQAVTCTPDVTVRPVPVDSRWGVILACDGVWDTATVHQIHYALTHTQSDLDVAGSATEAVLAGQRVVPPPSPRAPRLPPQRR</sequence>
<accession>A0A7G2C540</accession>
<dbReference type="EMBL" id="LR877146">
    <property type="protein sequence ID" value="CAD2213877.1"/>
    <property type="molecule type" value="Genomic_DNA"/>
</dbReference>
<dbReference type="PANTHER" id="PTHR13832">
    <property type="entry name" value="PROTEIN PHOSPHATASE 2C"/>
    <property type="match status" value="1"/>
</dbReference>
<dbReference type="GO" id="GO:0004722">
    <property type="term" value="F:protein serine/threonine phosphatase activity"/>
    <property type="evidence" value="ECO:0007669"/>
    <property type="project" value="UniProtKB-EC"/>
</dbReference>
<organism evidence="8 9">
    <name type="scientific">Angomonas deanei</name>
    <dbReference type="NCBI Taxonomy" id="59799"/>
    <lineage>
        <taxon>Eukaryota</taxon>
        <taxon>Discoba</taxon>
        <taxon>Euglenozoa</taxon>
        <taxon>Kinetoplastea</taxon>
        <taxon>Metakinetoplastina</taxon>
        <taxon>Trypanosomatida</taxon>
        <taxon>Trypanosomatidae</taxon>
        <taxon>Strigomonadinae</taxon>
        <taxon>Angomonas</taxon>
    </lineage>
</organism>
<evidence type="ECO:0000256" key="6">
    <source>
        <dbReference type="SAM" id="MobiDB-lite"/>
    </source>
</evidence>
<evidence type="ECO:0000256" key="5">
    <source>
        <dbReference type="ARBA" id="ARBA00023211"/>
    </source>
</evidence>